<proteinExistence type="predicted"/>
<name>A0A2H3CTL8_ARMGA</name>
<sequence length="85" mass="9466">MIETDWRAGKTSAAESSRRIVTLLLLHWHTSRSKDIFGWSDPLGPHLPAIRYTGFHGRRWRADGGLQCSGASHFGDCWGGGGRRC</sequence>
<dbReference type="Proteomes" id="UP000217790">
    <property type="component" value="Unassembled WGS sequence"/>
</dbReference>
<dbReference type="AlphaFoldDB" id="A0A2H3CTL8"/>
<dbReference type="EMBL" id="KZ293696">
    <property type="protein sequence ID" value="PBK84784.1"/>
    <property type="molecule type" value="Genomic_DNA"/>
</dbReference>
<protein>
    <submittedName>
        <fullName evidence="1">Uncharacterized protein</fullName>
    </submittedName>
</protein>
<evidence type="ECO:0000313" key="1">
    <source>
        <dbReference type="EMBL" id="PBK84784.1"/>
    </source>
</evidence>
<accession>A0A2H3CTL8</accession>
<dbReference type="InParanoid" id="A0A2H3CTL8"/>
<organism evidence="1 2">
    <name type="scientific">Armillaria gallica</name>
    <name type="common">Bulbous honey fungus</name>
    <name type="synonym">Armillaria bulbosa</name>
    <dbReference type="NCBI Taxonomy" id="47427"/>
    <lineage>
        <taxon>Eukaryota</taxon>
        <taxon>Fungi</taxon>
        <taxon>Dikarya</taxon>
        <taxon>Basidiomycota</taxon>
        <taxon>Agaricomycotina</taxon>
        <taxon>Agaricomycetes</taxon>
        <taxon>Agaricomycetidae</taxon>
        <taxon>Agaricales</taxon>
        <taxon>Marasmiineae</taxon>
        <taxon>Physalacriaceae</taxon>
        <taxon>Armillaria</taxon>
    </lineage>
</organism>
<evidence type="ECO:0000313" key="2">
    <source>
        <dbReference type="Proteomes" id="UP000217790"/>
    </source>
</evidence>
<reference evidence="2" key="1">
    <citation type="journal article" date="2017" name="Nat. Ecol. Evol.">
        <title>Genome expansion and lineage-specific genetic innovations in the forest pathogenic fungi Armillaria.</title>
        <authorList>
            <person name="Sipos G."/>
            <person name="Prasanna A.N."/>
            <person name="Walter M.C."/>
            <person name="O'Connor E."/>
            <person name="Balint B."/>
            <person name="Krizsan K."/>
            <person name="Kiss B."/>
            <person name="Hess J."/>
            <person name="Varga T."/>
            <person name="Slot J."/>
            <person name="Riley R."/>
            <person name="Boka B."/>
            <person name="Rigling D."/>
            <person name="Barry K."/>
            <person name="Lee J."/>
            <person name="Mihaltcheva S."/>
            <person name="LaButti K."/>
            <person name="Lipzen A."/>
            <person name="Waldron R."/>
            <person name="Moloney N.M."/>
            <person name="Sperisen C."/>
            <person name="Kredics L."/>
            <person name="Vagvoelgyi C."/>
            <person name="Patrignani A."/>
            <person name="Fitzpatrick D."/>
            <person name="Nagy I."/>
            <person name="Doyle S."/>
            <person name="Anderson J.B."/>
            <person name="Grigoriev I.V."/>
            <person name="Gueldener U."/>
            <person name="Muensterkoetter M."/>
            <person name="Nagy L.G."/>
        </authorList>
    </citation>
    <scope>NUCLEOTIDE SEQUENCE [LARGE SCALE GENOMIC DNA]</scope>
    <source>
        <strain evidence="2">Ar21-2</strain>
    </source>
</reference>
<gene>
    <name evidence="1" type="ORF">ARMGADRAFT_605005</name>
</gene>
<keyword evidence="2" id="KW-1185">Reference proteome</keyword>